<reference evidence="1" key="1">
    <citation type="submission" date="2019-10" db="EMBL/GenBank/DDBJ databases">
        <authorList>
            <consortium name="DOE Joint Genome Institute"/>
            <person name="Kuo A."/>
            <person name="Miyauchi S."/>
            <person name="Kiss E."/>
            <person name="Drula E."/>
            <person name="Kohler A."/>
            <person name="Sanchez-Garcia M."/>
            <person name="Andreopoulos B."/>
            <person name="Barry K.W."/>
            <person name="Bonito G."/>
            <person name="Buee M."/>
            <person name="Carver A."/>
            <person name="Chen C."/>
            <person name="Cichocki N."/>
            <person name="Clum A."/>
            <person name="Culley D."/>
            <person name="Crous P.W."/>
            <person name="Fauchery L."/>
            <person name="Girlanda M."/>
            <person name="Hayes R."/>
            <person name="Keri Z."/>
            <person name="LaButti K."/>
            <person name="Lipzen A."/>
            <person name="Lombard V."/>
            <person name="Magnuson J."/>
            <person name="Maillard F."/>
            <person name="Morin E."/>
            <person name="Murat C."/>
            <person name="Nolan M."/>
            <person name="Ohm R."/>
            <person name="Pangilinan J."/>
            <person name="Pereira M."/>
            <person name="Perotto S."/>
            <person name="Peter M."/>
            <person name="Riley R."/>
            <person name="Sitrit Y."/>
            <person name="Stielow B."/>
            <person name="Szollosi G."/>
            <person name="Zifcakova L."/>
            <person name="Stursova M."/>
            <person name="Spatafora J.W."/>
            <person name="Tedersoo L."/>
            <person name="Vaario L.-M."/>
            <person name="Yamada A."/>
            <person name="Yan M."/>
            <person name="Wang P."/>
            <person name="Xu J."/>
            <person name="Bruns T."/>
            <person name="Baldrian P."/>
            <person name="Vilgalys R."/>
            <person name="Henrissat B."/>
            <person name="Grigoriev I.V."/>
            <person name="Hibbett D."/>
            <person name="Nagy L.G."/>
            <person name="Martin F.M."/>
        </authorList>
    </citation>
    <scope>NUCLEOTIDE SEQUENCE</scope>
    <source>
        <strain evidence="1">BED1</strain>
    </source>
</reference>
<name>A0AAD4BMS6_BOLED</name>
<gene>
    <name evidence="1" type="ORF">L210DRAFT_3553086</name>
</gene>
<dbReference type="AlphaFoldDB" id="A0AAD4BMS6"/>
<evidence type="ECO:0000313" key="1">
    <source>
        <dbReference type="EMBL" id="KAF8434514.1"/>
    </source>
</evidence>
<reference evidence="1" key="2">
    <citation type="journal article" date="2020" name="Nat. Commun.">
        <title>Large-scale genome sequencing of mycorrhizal fungi provides insights into the early evolution of symbiotic traits.</title>
        <authorList>
            <person name="Miyauchi S."/>
            <person name="Kiss E."/>
            <person name="Kuo A."/>
            <person name="Drula E."/>
            <person name="Kohler A."/>
            <person name="Sanchez-Garcia M."/>
            <person name="Morin E."/>
            <person name="Andreopoulos B."/>
            <person name="Barry K.W."/>
            <person name="Bonito G."/>
            <person name="Buee M."/>
            <person name="Carver A."/>
            <person name="Chen C."/>
            <person name="Cichocki N."/>
            <person name="Clum A."/>
            <person name="Culley D."/>
            <person name="Crous P.W."/>
            <person name="Fauchery L."/>
            <person name="Girlanda M."/>
            <person name="Hayes R.D."/>
            <person name="Keri Z."/>
            <person name="LaButti K."/>
            <person name="Lipzen A."/>
            <person name="Lombard V."/>
            <person name="Magnuson J."/>
            <person name="Maillard F."/>
            <person name="Murat C."/>
            <person name="Nolan M."/>
            <person name="Ohm R.A."/>
            <person name="Pangilinan J."/>
            <person name="Pereira M.F."/>
            <person name="Perotto S."/>
            <person name="Peter M."/>
            <person name="Pfister S."/>
            <person name="Riley R."/>
            <person name="Sitrit Y."/>
            <person name="Stielow J.B."/>
            <person name="Szollosi G."/>
            <person name="Zifcakova L."/>
            <person name="Stursova M."/>
            <person name="Spatafora J.W."/>
            <person name="Tedersoo L."/>
            <person name="Vaario L.M."/>
            <person name="Yamada A."/>
            <person name="Yan M."/>
            <person name="Wang P."/>
            <person name="Xu J."/>
            <person name="Bruns T."/>
            <person name="Baldrian P."/>
            <person name="Vilgalys R."/>
            <person name="Dunand C."/>
            <person name="Henrissat B."/>
            <person name="Grigoriev I.V."/>
            <person name="Hibbett D."/>
            <person name="Nagy L.G."/>
            <person name="Martin F.M."/>
        </authorList>
    </citation>
    <scope>NUCLEOTIDE SEQUENCE</scope>
    <source>
        <strain evidence="1">BED1</strain>
    </source>
</reference>
<organism evidence="1 2">
    <name type="scientific">Boletus edulis BED1</name>
    <dbReference type="NCBI Taxonomy" id="1328754"/>
    <lineage>
        <taxon>Eukaryota</taxon>
        <taxon>Fungi</taxon>
        <taxon>Dikarya</taxon>
        <taxon>Basidiomycota</taxon>
        <taxon>Agaricomycotina</taxon>
        <taxon>Agaricomycetes</taxon>
        <taxon>Agaricomycetidae</taxon>
        <taxon>Boletales</taxon>
        <taxon>Boletineae</taxon>
        <taxon>Boletaceae</taxon>
        <taxon>Boletoideae</taxon>
        <taxon>Boletus</taxon>
    </lineage>
</organism>
<sequence>MDAQISFCSPSWYVCKLNPQLVLKVVRTRPALVMRVWLACGNHLLFRIISTPTRTSPHIVIELPSTLLLKMNHAYIHSTARFDTAVCWT</sequence>
<keyword evidence="2" id="KW-1185">Reference proteome</keyword>
<accession>A0AAD4BMS6</accession>
<evidence type="ECO:0000313" key="2">
    <source>
        <dbReference type="Proteomes" id="UP001194468"/>
    </source>
</evidence>
<protein>
    <submittedName>
        <fullName evidence="1">Uncharacterized protein</fullName>
    </submittedName>
</protein>
<proteinExistence type="predicted"/>
<comment type="caution">
    <text evidence="1">The sequence shown here is derived from an EMBL/GenBank/DDBJ whole genome shotgun (WGS) entry which is preliminary data.</text>
</comment>
<dbReference type="EMBL" id="WHUW01000028">
    <property type="protein sequence ID" value="KAF8434514.1"/>
    <property type="molecule type" value="Genomic_DNA"/>
</dbReference>
<dbReference type="Proteomes" id="UP001194468">
    <property type="component" value="Unassembled WGS sequence"/>
</dbReference>